<gene>
    <name evidence="1" type="ORF">P409_08175</name>
</gene>
<dbReference type="Gene3D" id="3.40.50.1000">
    <property type="entry name" value="HAD superfamily/HAD-like"/>
    <property type="match status" value="1"/>
</dbReference>
<dbReference type="InterPro" id="IPR006439">
    <property type="entry name" value="HAD-SF_hydro_IA"/>
</dbReference>
<dbReference type="NCBIfam" id="TIGR01509">
    <property type="entry name" value="HAD-SF-IA-v3"/>
    <property type="match status" value="1"/>
</dbReference>
<dbReference type="Proteomes" id="UP000029995">
    <property type="component" value="Unassembled WGS sequence"/>
</dbReference>
<dbReference type="Gene3D" id="1.10.150.450">
    <property type="match status" value="1"/>
</dbReference>
<dbReference type="SFLD" id="SFLDG01132">
    <property type="entry name" value="C1.5.3:_5'-Nucleotidase_Like"/>
    <property type="match status" value="1"/>
</dbReference>
<dbReference type="InterPro" id="IPR023214">
    <property type="entry name" value="HAD_sf"/>
</dbReference>
<comment type="caution">
    <text evidence="1">The sequence shown here is derived from an EMBL/GenBank/DDBJ whole genome shotgun (WGS) entry which is preliminary data.</text>
</comment>
<dbReference type="NCBIfam" id="TIGR01993">
    <property type="entry name" value="Pyr-5-nucltdase"/>
    <property type="match status" value="1"/>
</dbReference>
<accession>A0A0A0D804</accession>
<dbReference type="PANTHER" id="PTHR12725">
    <property type="entry name" value="HALOACID DEHALOGENASE-LIKE HYDROLASE"/>
    <property type="match status" value="1"/>
</dbReference>
<dbReference type="SUPFAM" id="SSF56784">
    <property type="entry name" value="HAD-like"/>
    <property type="match status" value="1"/>
</dbReference>
<dbReference type="SFLD" id="SFLDG01129">
    <property type="entry name" value="C1.5:_HAD__Beta-PGM__Phosphata"/>
    <property type="match status" value="1"/>
</dbReference>
<sequence length="227" mass="25409">MQATDPLRHVEHWVFDLDNTLYPARTNLFAQIDRRMGEYIREHFDLPPDEARALQKRLFRDYGTTLNGLMRERAIDPGPFLEYVHDIDISAIGPSPALAAALGDLPGRKIVFTNGSVRHAERVLTRLGVVAQFDGIFDIVAADYVPKPDPGPYRTMLDRYGLAPRSTVMVEDMARNLLPAHRLGMTTVWVRTPSDWGQPLPGDGHIDIAVDDTAEWLAAVAAARRTL</sequence>
<dbReference type="AlphaFoldDB" id="A0A0A0D804"/>
<dbReference type="Pfam" id="PF00702">
    <property type="entry name" value="Hydrolase"/>
    <property type="match status" value="1"/>
</dbReference>
<keyword evidence="1" id="KW-0378">Hydrolase</keyword>
<dbReference type="CDD" id="cd02604">
    <property type="entry name" value="HAD_5NT"/>
    <property type="match status" value="1"/>
</dbReference>
<dbReference type="EMBL" id="JANX01000067">
    <property type="protein sequence ID" value="KGM34811.1"/>
    <property type="molecule type" value="Genomic_DNA"/>
</dbReference>
<dbReference type="InterPro" id="IPR010237">
    <property type="entry name" value="Pyr-5-nucltdase"/>
</dbReference>
<dbReference type="SFLD" id="SFLDS00003">
    <property type="entry name" value="Haloacid_Dehalogenase"/>
    <property type="match status" value="1"/>
</dbReference>
<dbReference type="GO" id="GO:0016787">
    <property type="term" value="F:hydrolase activity"/>
    <property type="evidence" value="ECO:0007669"/>
    <property type="project" value="UniProtKB-KW"/>
</dbReference>
<name>A0A0A0D804_9PROT</name>
<protein>
    <submittedName>
        <fullName evidence="1">HAD family hydrolase</fullName>
    </submittedName>
</protein>
<evidence type="ECO:0000313" key="2">
    <source>
        <dbReference type="Proteomes" id="UP000029995"/>
    </source>
</evidence>
<dbReference type="InterPro" id="IPR036412">
    <property type="entry name" value="HAD-like_sf"/>
</dbReference>
<evidence type="ECO:0000313" key="1">
    <source>
        <dbReference type="EMBL" id="KGM34811.1"/>
    </source>
</evidence>
<dbReference type="OrthoDB" id="9803141at2"/>
<proteinExistence type="predicted"/>
<organism evidence="1 2">
    <name type="scientific">Inquilinus limosus MP06</name>
    <dbReference type="NCBI Taxonomy" id="1398085"/>
    <lineage>
        <taxon>Bacteria</taxon>
        <taxon>Pseudomonadati</taxon>
        <taxon>Pseudomonadota</taxon>
        <taxon>Alphaproteobacteria</taxon>
        <taxon>Rhodospirillales</taxon>
        <taxon>Rhodospirillaceae</taxon>
        <taxon>Inquilinus</taxon>
    </lineage>
</organism>
<reference evidence="1 2" key="1">
    <citation type="submission" date="2014-01" db="EMBL/GenBank/DDBJ databases">
        <title>Genome sequence determination for a cystic fibrosis isolate, Inquilinus limosus.</title>
        <authorList>
            <person name="Pino M."/>
            <person name="Di Conza J."/>
            <person name="Gutkind G."/>
        </authorList>
    </citation>
    <scope>NUCLEOTIDE SEQUENCE [LARGE SCALE GENOMIC DNA]</scope>
    <source>
        <strain evidence="1 2">MP06</strain>
    </source>
</reference>
<dbReference type="RefSeq" id="WP_034834111.1">
    <property type="nucleotide sequence ID" value="NZ_JANX01000067.1"/>
</dbReference>
<dbReference type="PANTHER" id="PTHR12725:SF117">
    <property type="entry name" value="HALOACID DEHALOGENASE-LIKE HYDROLASE"/>
    <property type="match status" value="1"/>
</dbReference>